<feature type="chain" id="PRO_5039182686" evidence="2">
    <location>
        <begin position="28"/>
        <end position="217"/>
    </location>
</feature>
<reference evidence="3" key="2">
    <citation type="journal article" date="2021" name="PeerJ">
        <title>Extensive microbial diversity within the chicken gut microbiome revealed by metagenomics and culture.</title>
        <authorList>
            <person name="Gilroy R."/>
            <person name="Ravi A."/>
            <person name="Getino M."/>
            <person name="Pursley I."/>
            <person name="Horton D.L."/>
            <person name="Alikhan N.F."/>
            <person name="Baker D."/>
            <person name="Gharbi K."/>
            <person name="Hall N."/>
            <person name="Watson M."/>
            <person name="Adriaenssens E.M."/>
            <person name="Foster-Nyarko E."/>
            <person name="Jarju S."/>
            <person name="Secka A."/>
            <person name="Antonio M."/>
            <person name="Oren A."/>
            <person name="Chaudhuri R.R."/>
            <person name="La Ragione R."/>
            <person name="Hildebrand F."/>
            <person name="Pallen M.J."/>
        </authorList>
    </citation>
    <scope>NUCLEOTIDE SEQUENCE</scope>
    <source>
        <strain evidence="3">23406</strain>
    </source>
</reference>
<keyword evidence="1" id="KW-0812">Transmembrane</keyword>
<gene>
    <name evidence="3" type="ORF">IAB14_07115</name>
</gene>
<comment type="caution">
    <text evidence="3">The sequence shown here is derived from an EMBL/GenBank/DDBJ whole genome shotgun (WGS) entry which is preliminary data.</text>
</comment>
<protein>
    <submittedName>
        <fullName evidence="3">SH3 domain-containing protein</fullName>
    </submittedName>
</protein>
<dbReference type="Proteomes" id="UP000886891">
    <property type="component" value="Unassembled WGS sequence"/>
</dbReference>
<evidence type="ECO:0000256" key="1">
    <source>
        <dbReference type="SAM" id="Phobius"/>
    </source>
</evidence>
<keyword evidence="1" id="KW-0472">Membrane</keyword>
<dbReference type="EMBL" id="DVOH01000057">
    <property type="protein sequence ID" value="HIV00865.1"/>
    <property type="molecule type" value="Genomic_DNA"/>
</dbReference>
<sequence length="217" mass="23528">MKKTVLAVWITVLVAAFLTGAGVSAYAATDDMPVVARVMHPDTPLYDEAGELICRLDANVAVEIREEREYDYVVVYNGQTGILPKTAVYFTRDPLTYPVELVHVKSERVGVKVKVYATPSADSPVVKELTDGTAVRVAPCGVQGYLRVFYGNEAGYVRAEDVTEGLSRNQATALSIGLIAVAATVIIALLAYRNKNRISRPGTKRRDVGIEHGDDGI</sequence>
<name>A0A9D1SXZ4_9FIRM</name>
<evidence type="ECO:0000313" key="3">
    <source>
        <dbReference type="EMBL" id="HIV00865.1"/>
    </source>
</evidence>
<evidence type="ECO:0000313" key="4">
    <source>
        <dbReference type="Proteomes" id="UP000886891"/>
    </source>
</evidence>
<organism evidence="3 4">
    <name type="scientific">Candidatus Stercoripulliclostridium merdipullorum</name>
    <dbReference type="NCBI Taxonomy" id="2840952"/>
    <lineage>
        <taxon>Bacteria</taxon>
        <taxon>Bacillati</taxon>
        <taxon>Bacillota</taxon>
        <taxon>Clostridia</taxon>
        <taxon>Eubacteriales</taxon>
        <taxon>Candidatus Stercoripulliclostridium</taxon>
    </lineage>
</organism>
<keyword evidence="2" id="KW-0732">Signal</keyword>
<reference evidence="3" key="1">
    <citation type="submission" date="2020-10" db="EMBL/GenBank/DDBJ databases">
        <authorList>
            <person name="Gilroy R."/>
        </authorList>
    </citation>
    <scope>NUCLEOTIDE SEQUENCE</scope>
    <source>
        <strain evidence="3">23406</strain>
    </source>
</reference>
<accession>A0A9D1SXZ4</accession>
<keyword evidence="1" id="KW-1133">Transmembrane helix</keyword>
<feature type="transmembrane region" description="Helical" evidence="1">
    <location>
        <begin position="173"/>
        <end position="192"/>
    </location>
</feature>
<feature type="signal peptide" evidence="2">
    <location>
        <begin position="1"/>
        <end position="27"/>
    </location>
</feature>
<dbReference type="AlphaFoldDB" id="A0A9D1SXZ4"/>
<evidence type="ECO:0000256" key="2">
    <source>
        <dbReference type="SAM" id="SignalP"/>
    </source>
</evidence>
<proteinExistence type="predicted"/>